<evidence type="ECO:0008006" key="4">
    <source>
        <dbReference type="Google" id="ProtNLM"/>
    </source>
</evidence>
<gene>
    <name evidence="2" type="ORF">ACFFQ6_27900</name>
</gene>
<evidence type="ECO:0000313" key="3">
    <source>
        <dbReference type="Proteomes" id="UP001589587"/>
    </source>
</evidence>
<name>A0ABV5XM87_9NOCA</name>
<keyword evidence="3" id="KW-1185">Reference proteome</keyword>
<reference evidence="2 3" key="1">
    <citation type="submission" date="2024-09" db="EMBL/GenBank/DDBJ databases">
        <authorList>
            <person name="Sun Q."/>
            <person name="Mori K."/>
        </authorList>
    </citation>
    <scope>NUCLEOTIDE SEQUENCE [LARGE SCALE GENOMIC DNA]</scope>
    <source>
        <strain evidence="2 3">JCM 11411</strain>
    </source>
</reference>
<feature type="region of interest" description="Disordered" evidence="1">
    <location>
        <begin position="1"/>
        <end position="24"/>
    </location>
</feature>
<comment type="caution">
    <text evidence="2">The sequence shown here is derived from an EMBL/GenBank/DDBJ whole genome shotgun (WGS) entry which is preliminary data.</text>
</comment>
<accession>A0ABV5XM87</accession>
<sequence length="167" mass="18579">MTSDAEQQATTAGKSPTTGTYVHSCSAGKQSTEFTTNLPKLMRETYQHYGARGPEPAREARIRVEAFITNHQTCGDLVFEKRVPAALITKDFLVALHTEVTALWGTLESHTDSITATSSCVIGDDRMYVFAVTPIRIRGFFRRNRHRANIFELVDASGFMHIAVENI</sequence>
<dbReference type="Proteomes" id="UP001589587">
    <property type="component" value="Unassembled WGS sequence"/>
</dbReference>
<evidence type="ECO:0000313" key="2">
    <source>
        <dbReference type="EMBL" id="MFB9783531.1"/>
    </source>
</evidence>
<organism evidence="2 3">
    <name type="scientific">Rhodococcus baikonurensis</name>
    <dbReference type="NCBI Taxonomy" id="172041"/>
    <lineage>
        <taxon>Bacteria</taxon>
        <taxon>Bacillati</taxon>
        <taxon>Actinomycetota</taxon>
        <taxon>Actinomycetes</taxon>
        <taxon>Mycobacteriales</taxon>
        <taxon>Nocardiaceae</taxon>
        <taxon>Rhodococcus</taxon>
        <taxon>Rhodococcus erythropolis group</taxon>
    </lineage>
</organism>
<protein>
    <recommendedName>
        <fullName evidence="4">SnoaL-like domain-containing protein</fullName>
    </recommendedName>
</protein>
<dbReference type="EMBL" id="JBHMAS010000071">
    <property type="protein sequence ID" value="MFB9783531.1"/>
    <property type="molecule type" value="Genomic_DNA"/>
</dbReference>
<evidence type="ECO:0000256" key="1">
    <source>
        <dbReference type="SAM" id="MobiDB-lite"/>
    </source>
</evidence>
<proteinExistence type="predicted"/>
<dbReference type="RefSeq" id="WP_378376220.1">
    <property type="nucleotide sequence ID" value="NZ_JBHMAS010000071.1"/>
</dbReference>